<dbReference type="Proteomes" id="UP000184383">
    <property type="component" value="Unassembled WGS sequence"/>
</dbReference>
<sequence>MKSIYRSIYPRSIIRPLSLRPYHGLLTRHSPWKGLSRTQQSRLTSTTNPAIQPDHHYLFSYTSGRWLWNEPQRLLERYTPFNVPELQAIAAASINAKHCTSITKIGEGSSHKAFRLVMDDGRAVVARIPMGVSGTRFYGTASEVATMEFVRVVLGIPVPRVYAWDACENPVGVEYVIMEEVRGRQLAIEWDGMKPDGKLSIMTQMVDVEAKLASLRFTHYGNIYFRDAVQDAVPAEIVGDVSDEIKKMVYERFSIGPVANREFWNKQRSTMDIDRGPWTNPLDYLLSIARKEIAWIKQYATPKQPDDPSIICPAQNDPSAHINLLEKYIQVAPSLLDVENKDLTRPTLWHPNAHSPNIFVEGDNITGLIDWQGAWVGPLFLEVRPWKVADHNGEVRFERPDDFDQLNEEKQAEIKTQIAKSTLCRLYLMTTQAKTPDLADAFVMDHGKTRRYPVLFAGDSWDGDILMFRESLIKIQRYWYELGVDGPCPIHFSEEEIENHLKEGDGFNEIQDLFQALEKVVQRDGWTFPDTYDTAVELFEEFKRFGYEEADKENDRDEFKRILRWIELGR</sequence>
<reference evidence="3" key="1">
    <citation type="journal article" date="2017" name="Genome Biol.">
        <title>Comparative genomics reveals high biological diversity and specific adaptations in the industrially and medically important fungal genus Aspergillus.</title>
        <authorList>
            <person name="de Vries R.P."/>
            <person name="Riley R."/>
            <person name="Wiebenga A."/>
            <person name="Aguilar-Osorio G."/>
            <person name="Amillis S."/>
            <person name="Uchima C.A."/>
            <person name="Anderluh G."/>
            <person name="Asadollahi M."/>
            <person name="Askin M."/>
            <person name="Barry K."/>
            <person name="Battaglia E."/>
            <person name="Bayram O."/>
            <person name="Benocci T."/>
            <person name="Braus-Stromeyer S.A."/>
            <person name="Caldana C."/>
            <person name="Canovas D."/>
            <person name="Cerqueira G.C."/>
            <person name="Chen F."/>
            <person name="Chen W."/>
            <person name="Choi C."/>
            <person name="Clum A."/>
            <person name="Dos Santos R.A."/>
            <person name="Damasio A.R."/>
            <person name="Diallinas G."/>
            <person name="Emri T."/>
            <person name="Fekete E."/>
            <person name="Flipphi M."/>
            <person name="Freyberg S."/>
            <person name="Gallo A."/>
            <person name="Gournas C."/>
            <person name="Habgood R."/>
            <person name="Hainaut M."/>
            <person name="Harispe M.L."/>
            <person name="Henrissat B."/>
            <person name="Hilden K.S."/>
            <person name="Hope R."/>
            <person name="Hossain A."/>
            <person name="Karabika E."/>
            <person name="Karaffa L."/>
            <person name="Karanyi Z."/>
            <person name="Krasevec N."/>
            <person name="Kuo A."/>
            <person name="Kusch H."/>
            <person name="LaButti K."/>
            <person name="Lagendijk E.L."/>
            <person name="Lapidus A."/>
            <person name="Levasseur A."/>
            <person name="Lindquist E."/>
            <person name="Lipzen A."/>
            <person name="Logrieco A.F."/>
            <person name="MacCabe A."/>
            <person name="Maekelae M.R."/>
            <person name="Malavazi I."/>
            <person name="Melin P."/>
            <person name="Meyer V."/>
            <person name="Mielnichuk N."/>
            <person name="Miskei M."/>
            <person name="Molnar A.P."/>
            <person name="Mule G."/>
            <person name="Ngan C.Y."/>
            <person name="Orejas M."/>
            <person name="Orosz E."/>
            <person name="Ouedraogo J.P."/>
            <person name="Overkamp K.M."/>
            <person name="Park H.-S."/>
            <person name="Perrone G."/>
            <person name="Piumi F."/>
            <person name="Punt P.J."/>
            <person name="Ram A.F."/>
            <person name="Ramon A."/>
            <person name="Rauscher S."/>
            <person name="Record E."/>
            <person name="Riano-Pachon D.M."/>
            <person name="Robert V."/>
            <person name="Roehrig J."/>
            <person name="Ruller R."/>
            <person name="Salamov A."/>
            <person name="Salih N.S."/>
            <person name="Samson R.A."/>
            <person name="Sandor E."/>
            <person name="Sanguinetti M."/>
            <person name="Schuetze T."/>
            <person name="Sepcic K."/>
            <person name="Shelest E."/>
            <person name="Sherlock G."/>
            <person name="Sophianopoulou V."/>
            <person name="Squina F.M."/>
            <person name="Sun H."/>
            <person name="Susca A."/>
            <person name="Todd R.B."/>
            <person name="Tsang A."/>
            <person name="Unkles S.E."/>
            <person name="van de Wiele N."/>
            <person name="van Rossen-Uffink D."/>
            <person name="Oliveira J.V."/>
            <person name="Vesth T.C."/>
            <person name="Visser J."/>
            <person name="Yu J.-H."/>
            <person name="Zhou M."/>
            <person name="Andersen M.R."/>
            <person name="Archer D.B."/>
            <person name="Baker S.E."/>
            <person name="Benoit I."/>
            <person name="Brakhage A.A."/>
            <person name="Braus G.H."/>
            <person name="Fischer R."/>
            <person name="Frisvad J.C."/>
            <person name="Goldman G.H."/>
            <person name="Houbraken J."/>
            <person name="Oakley B."/>
            <person name="Pocsi I."/>
            <person name="Scazzocchio C."/>
            <person name="Seiboth B."/>
            <person name="vanKuyk P.A."/>
            <person name="Wortman J."/>
            <person name="Dyer P.S."/>
            <person name="Grigoriev I.V."/>
        </authorList>
    </citation>
    <scope>NUCLEOTIDE SEQUENCE [LARGE SCALE GENOMIC DNA]</scope>
    <source>
        <strain evidence="3">DTO 134E9</strain>
    </source>
</reference>
<dbReference type="RefSeq" id="XP_040686395.1">
    <property type="nucleotide sequence ID" value="XM_040829756.1"/>
</dbReference>
<dbReference type="SUPFAM" id="SSF56112">
    <property type="entry name" value="Protein kinase-like (PK-like)"/>
    <property type="match status" value="1"/>
</dbReference>
<dbReference type="VEuPathDB" id="FungiDB:ASPWEDRAFT_158823"/>
<dbReference type="Pfam" id="PF01636">
    <property type="entry name" value="APH"/>
    <property type="match status" value="1"/>
</dbReference>
<dbReference type="PANTHER" id="PTHR36091:SF2">
    <property type="entry name" value="AMINOGLYCOSIDE PHOSPHOTRANSFERASE DOMAIN-CONTAINING PROTEIN"/>
    <property type="match status" value="1"/>
</dbReference>
<dbReference type="GeneID" id="63745604"/>
<accession>A0A1L9RCV1</accession>
<name>A0A1L9RCV1_ASPWE</name>
<dbReference type="InterPro" id="IPR011009">
    <property type="entry name" value="Kinase-like_dom_sf"/>
</dbReference>
<dbReference type="AlphaFoldDB" id="A0A1L9RCV1"/>
<evidence type="ECO:0000313" key="3">
    <source>
        <dbReference type="Proteomes" id="UP000184383"/>
    </source>
</evidence>
<dbReference type="GO" id="GO:0005739">
    <property type="term" value="C:mitochondrion"/>
    <property type="evidence" value="ECO:0007669"/>
    <property type="project" value="TreeGrafter"/>
</dbReference>
<protein>
    <recommendedName>
        <fullName evidence="1">Aminoglycoside phosphotransferase domain-containing protein</fullName>
    </recommendedName>
</protein>
<dbReference type="EMBL" id="KV878214">
    <property type="protein sequence ID" value="OJJ32718.1"/>
    <property type="molecule type" value="Genomic_DNA"/>
</dbReference>
<evidence type="ECO:0000313" key="2">
    <source>
        <dbReference type="EMBL" id="OJJ32718.1"/>
    </source>
</evidence>
<dbReference type="InterPro" id="IPR051035">
    <property type="entry name" value="Mito_inheritance_9"/>
</dbReference>
<proteinExistence type="predicted"/>
<keyword evidence="3" id="KW-1185">Reference proteome</keyword>
<dbReference type="PANTHER" id="PTHR36091">
    <property type="entry name" value="ALTERED INHERITANCE OF MITOCHONDRIA PROTEIN 9, MITOCHONDRIAL"/>
    <property type="match status" value="1"/>
</dbReference>
<organism evidence="2 3">
    <name type="scientific">Aspergillus wentii DTO 134E9</name>
    <dbReference type="NCBI Taxonomy" id="1073089"/>
    <lineage>
        <taxon>Eukaryota</taxon>
        <taxon>Fungi</taxon>
        <taxon>Dikarya</taxon>
        <taxon>Ascomycota</taxon>
        <taxon>Pezizomycotina</taxon>
        <taxon>Eurotiomycetes</taxon>
        <taxon>Eurotiomycetidae</taxon>
        <taxon>Eurotiales</taxon>
        <taxon>Aspergillaceae</taxon>
        <taxon>Aspergillus</taxon>
        <taxon>Aspergillus subgen. Cremei</taxon>
    </lineage>
</organism>
<gene>
    <name evidence="2" type="ORF">ASPWEDRAFT_158823</name>
</gene>
<dbReference type="STRING" id="1073089.A0A1L9RCV1"/>
<dbReference type="OrthoDB" id="2968323at2759"/>
<evidence type="ECO:0000259" key="1">
    <source>
        <dbReference type="Pfam" id="PF01636"/>
    </source>
</evidence>
<dbReference type="InterPro" id="IPR002575">
    <property type="entry name" value="Aminoglycoside_PTrfase"/>
</dbReference>
<feature type="domain" description="Aminoglycoside phosphotransferase" evidence="1">
    <location>
        <begin position="102"/>
        <end position="382"/>
    </location>
</feature>